<evidence type="ECO:0000313" key="11">
    <source>
        <dbReference type="EMBL" id="KAF5730318.1"/>
    </source>
</evidence>
<protein>
    <recommendedName>
        <fullName evidence="3">laccase</fullName>
        <ecNumber evidence="3">1.10.3.2</ecNumber>
    </recommendedName>
</protein>
<dbReference type="InterPro" id="IPR034285">
    <property type="entry name" value="CuRO_2_LCC"/>
</dbReference>
<dbReference type="SUPFAM" id="SSF49503">
    <property type="entry name" value="Cupredoxins"/>
    <property type="match status" value="1"/>
</dbReference>
<dbReference type="CDD" id="cd13875">
    <property type="entry name" value="CuRO_2_LCC_plant"/>
    <property type="match status" value="1"/>
</dbReference>
<keyword evidence="8" id="KW-0186">Copper</keyword>
<dbReference type="GO" id="GO:0046274">
    <property type="term" value="P:lignin catabolic process"/>
    <property type="evidence" value="ECO:0007669"/>
    <property type="project" value="UniProtKB-KW"/>
</dbReference>
<dbReference type="Proteomes" id="UP000593562">
    <property type="component" value="Unassembled WGS sequence"/>
</dbReference>
<accession>A0A7J7C852</accession>
<dbReference type="EC" id="1.10.3.2" evidence="3"/>
<dbReference type="Pfam" id="PF00394">
    <property type="entry name" value="Cu-oxidase"/>
    <property type="match status" value="1"/>
</dbReference>
<comment type="caution">
    <text evidence="11">The sequence shown here is derived from an EMBL/GenBank/DDBJ whole genome shotgun (WGS) entry which is preliminary data.</text>
</comment>
<evidence type="ECO:0000256" key="8">
    <source>
        <dbReference type="ARBA" id="ARBA00023008"/>
    </source>
</evidence>
<dbReference type="InParanoid" id="A0A7J7C852"/>
<evidence type="ECO:0000256" key="4">
    <source>
        <dbReference type="ARBA" id="ARBA00022523"/>
    </source>
</evidence>
<organism evidence="11 12">
    <name type="scientific">Tripterygium wilfordii</name>
    <name type="common">Thunder God vine</name>
    <dbReference type="NCBI Taxonomy" id="458696"/>
    <lineage>
        <taxon>Eukaryota</taxon>
        <taxon>Viridiplantae</taxon>
        <taxon>Streptophyta</taxon>
        <taxon>Embryophyta</taxon>
        <taxon>Tracheophyta</taxon>
        <taxon>Spermatophyta</taxon>
        <taxon>Magnoliopsida</taxon>
        <taxon>eudicotyledons</taxon>
        <taxon>Gunneridae</taxon>
        <taxon>Pentapetalae</taxon>
        <taxon>rosids</taxon>
        <taxon>fabids</taxon>
        <taxon>Celastrales</taxon>
        <taxon>Celastraceae</taxon>
        <taxon>Tripterygium</taxon>
    </lineage>
</organism>
<keyword evidence="6" id="KW-0677">Repeat</keyword>
<evidence type="ECO:0000259" key="10">
    <source>
        <dbReference type="Pfam" id="PF00394"/>
    </source>
</evidence>
<dbReference type="PANTHER" id="PTHR11709">
    <property type="entry name" value="MULTI-COPPER OXIDASE"/>
    <property type="match status" value="1"/>
</dbReference>
<evidence type="ECO:0000256" key="6">
    <source>
        <dbReference type="ARBA" id="ARBA00022737"/>
    </source>
</evidence>
<reference evidence="11 12" key="1">
    <citation type="journal article" date="2020" name="Nat. Commun.">
        <title>Genome of Tripterygium wilfordii and identification of cytochrome P450 involved in triptolide biosynthesis.</title>
        <authorList>
            <person name="Tu L."/>
            <person name="Su P."/>
            <person name="Zhang Z."/>
            <person name="Gao L."/>
            <person name="Wang J."/>
            <person name="Hu T."/>
            <person name="Zhou J."/>
            <person name="Zhang Y."/>
            <person name="Zhao Y."/>
            <person name="Liu Y."/>
            <person name="Song Y."/>
            <person name="Tong Y."/>
            <person name="Lu Y."/>
            <person name="Yang J."/>
            <person name="Xu C."/>
            <person name="Jia M."/>
            <person name="Peters R.J."/>
            <person name="Huang L."/>
            <person name="Gao W."/>
        </authorList>
    </citation>
    <scope>NUCLEOTIDE SEQUENCE [LARGE SCALE GENOMIC DNA]</scope>
    <source>
        <strain evidence="12">cv. XIE 37</strain>
        <tissue evidence="11">Leaf</tissue>
    </source>
</reference>
<dbReference type="GO" id="GO:0048046">
    <property type="term" value="C:apoplast"/>
    <property type="evidence" value="ECO:0007669"/>
    <property type="project" value="UniProtKB-SubCell"/>
</dbReference>
<evidence type="ECO:0000313" key="12">
    <source>
        <dbReference type="Proteomes" id="UP000593562"/>
    </source>
</evidence>
<feature type="domain" description="Plastocyanin-like" evidence="10">
    <location>
        <begin position="7"/>
        <end position="155"/>
    </location>
</feature>
<evidence type="ECO:0000256" key="3">
    <source>
        <dbReference type="ARBA" id="ARBA00012297"/>
    </source>
</evidence>
<name>A0A7J7C852_TRIWF</name>
<evidence type="ECO:0000256" key="9">
    <source>
        <dbReference type="ARBA" id="ARBA00023185"/>
    </source>
</evidence>
<keyword evidence="7" id="KW-0560">Oxidoreductase</keyword>
<dbReference type="InterPro" id="IPR008972">
    <property type="entry name" value="Cupredoxin"/>
</dbReference>
<comment type="catalytic activity">
    <reaction evidence="1">
        <text>4 hydroquinone + O2 = 4 benzosemiquinone + 2 H2O</text>
        <dbReference type="Rhea" id="RHEA:11276"/>
        <dbReference type="ChEBI" id="CHEBI:15377"/>
        <dbReference type="ChEBI" id="CHEBI:15379"/>
        <dbReference type="ChEBI" id="CHEBI:17594"/>
        <dbReference type="ChEBI" id="CHEBI:17977"/>
        <dbReference type="EC" id="1.10.3.2"/>
    </reaction>
</comment>
<evidence type="ECO:0000256" key="7">
    <source>
        <dbReference type="ARBA" id="ARBA00023002"/>
    </source>
</evidence>
<keyword evidence="4" id="KW-0052">Apoplast</keyword>
<dbReference type="EMBL" id="JAAARO010000020">
    <property type="protein sequence ID" value="KAF5730318.1"/>
    <property type="molecule type" value="Genomic_DNA"/>
</dbReference>
<keyword evidence="12" id="KW-1185">Reference proteome</keyword>
<sequence length="256" mass="28105">MLALSVSTGEWWNENPDEVEIDMMKTGAGPVISQAYTINGLPGPLFPCSTKDTFIYTVEPGKTYLLRIINAALNDELFFSVSRHMLTVVETDAVYTKPFKTKAVMVAPGQTTTVLLTADQVPDSTGMFVMAARAYLTSVFPFNNSTTTGYLRYKNIGTGKFNIPATPTSLQLDNLPAMEDHKFATQFAFKLRSLATPRYPCRVPKTIDKRIVTTIGLQLQDCPANKPCKGFNGFIVKDGPHPSQSLLPPPDDLPSC</sequence>
<dbReference type="PANTHER" id="PTHR11709:SF292">
    <property type="entry name" value="LACCASE-1"/>
    <property type="match status" value="1"/>
</dbReference>
<keyword evidence="9" id="KW-0439">Lignin degradation</keyword>
<dbReference type="InterPro" id="IPR045087">
    <property type="entry name" value="Cu-oxidase_fam"/>
</dbReference>
<evidence type="ECO:0000256" key="1">
    <source>
        <dbReference type="ARBA" id="ARBA00000349"/>
    </source>
</evidence>
<dbReference type="Gene3D" id="2.60.40.420">
    <property type="entry name" value="Cupredoxins - blue copper proteins"/>
    <property type="match status" value="1"/>
</dbReference>
<evidence type="ECO:0000256" key="2">
    <source>
        <dbReference type="ARBA" id="ARBA00004271"/>
    </source>
</evidence>
<evidence type="ECO:0000256" key="5">
    <source>
        <dbReference type="ARBA" id="ARBA00022525"/>
    </source>
</evidence>
<gene>
    <name evidence="11" type="ORF">HS088_TW20G00691</name>
</gene>
<keyword evidence="5" id="KW-0964">Secreted</keyword>
<dbReference type="GO" id="GO:0052716">
    <property type="term" value="F:hydroquinone:oxygen oxidoreductase activity"/>
    <property type="evidence" value="ECO:0007669"/>
    <property type="project" value="UniProtKB-EC"/>
</dbReference>
<proteinExistence type="predicted"/>
<comment type="subcellular location">
    <subcellularLocation>
        <location evidence="2">Secreted</location>
        <location evidence="2">Extracellular space</location>
        <location evidence="2">Apoplast</location>
    </subcellularLocation>
</comment>
<dbReference type="AlphaFoldDB" id="A0A7J7C852"/>
<dbReference type="InterPro" id="IPR001117">
    <property type="entry name" value="Cu-oxidase_2nd"/>
</dbReference>